<evidence type="ECO:0000313" key="4">
    <source>
        <dbReference type="EMBL" id="OQV18719.1"/>
    </source>
</evidence>
<evidence type="ECO:0000256" key="2">
    <source>
        <dbReference type="SAM" id="SignalP"/>
    </source>
</evidence>
<name>A0A1W0WU26_HYPEX</name>
<dbReference type="GO" id="GO:0005576">
    <property type="term" value="C:extracellular region"/>
    <property type="evidence" value="ECO:0007669"/>
    <property type="project" value="InterPro"/>
</dbReference>
<dbReference type="GO" id="GO:0008061">
    <property type="term" value="F:chitin binding"/>
    <property type="evidence" value="ECO:0007669"/>
    <property type="project" value="InterPro"/>
</dbReference>
<feature type="signal peptide" evidence="2">
    <location>
        <begin position="1"/>
        <end position="18"/>
    </location>
</feature>
<accession>A0A1W0WU26</accession>
<dbReference type="Proteomes" id="UP000192578">
    <property type="component" value="Unassembled WGS sequence"/>
</dbReference>
<dbReference type="PROSITE" id="PS50940">
    <property type="entry name" value="CHIT_BIND_II"/>
    <property type="match status" value="1"/>
</dbReference>
<protein>
    <recommendedName>
        <fullName evidence="3">Chitin-binding type-2 domain-containing protein</fullName>
    </recommendedName>
</protein>
<dbReference type="Gene3D" id="2.170.140.10">
    <property type="entry name" value="Chitin binding domain"/>
    <property type="match status" value="1"/>
</dbReference>
<organism evidence="4 5">
    <name type="scientific">Hypsibius exemplaris</name>
    <name type="common">Freshwater tardigrade</name>
    <dbReference type="NCBI Taxonomy" id="2072580"/>
    <lineage>
        <taxon>Eukaryota</taxon>
        <taxon>Metazoa</taxon>
        <taxon>Ecdysozoa</taxon>
        <taxon>Tardigrada</taxon>
        <taxon>Eutardigrada</taxon>
        <taxon>Parachela</taxon>
        <taxon>Hypsibioidea</taxon>
        <taxon>Hypsibiidae</taxon>
        <taxon>Hypsibius</taxon>
    </lineage>
</organism>
<dbReference type="InterPro" id="IPR036508">
    <property type="entry name" value="Chitin-bd_dom_sf"/>
</dbReference>
<keyword evidence="2" id="KW-0732">Signal</keyword>
<gene>
    <name evidence="4" type="ORF">BV898_07158</name>
</gene>
<dbReference type="InterPro" id="IPR002557">
    <property type="entry name" value="Chitin-bd_dom"/>
</dbReference>
<evidence type="ECO:0000259" key="3">
    <source>
        <dbReference type="PROSITE" id="PS50940"/>
    </source>
</evidence>
<keyword evidence="5" id="KW-1185">Reference proteome</keyword>
<dbReference type="Pfam" id="PF01607">
    <property type="entry name" value="CBM_14"/>
    <property type="match status" value="1"/>
</dbReference>
<dbReference type="OrthoDB" id="6020543at2759"/>
<dbReference type="AlphaFoldDB" id="A0A1W0WU26"/>
<dbReference type="EMBL" id="MTYJ01000046">
    <property type="protein sequence ID" value="OQV18719.1"/>
    <property type="molecule type" value="Genomic_DNA"/>
</dbReference>
<feature type="chain" id="PRO_5010706943" description="Chitin-binding type-2 domain-containing protein" evidence="2">
    <location>
        <begin position="19"/>
        <end position="162"/>
    </location>
</feature>
<feature type="compositionally biased region" description="Low complexity" evidence="1">
    <location>
        <begin position="148"/>
        <end position="162"/>
    </location>
</feature>
<dbReference type="SUPFAM" id="SSF57625">
    <property type="entry name" value="Invertebrate chitin-binding proteins"/>
    <property type="match status" value="1"/>
</dbReference>
<comment type="caution">
    <text evidence="4">The sequence shown here is derived from an EMBL/GenBank/DDBJ whole genome shotgun (WGS) entry which is preliminary data.</text>
</comment>
<dbReference type="SMART" id="SM00494">
    <property type="entry name" value="ChtBD2"/>
    <property type="match status" value="1"/>
</dbReference>
<sequence length="162" mass="16886">MPVILVAVVGSILVICLSSHISAALTCDSQSPLCLEARGQFAVPNECRKFANCWDFCATFSSCPGTLVFSGEKQRCDFTWNLTPDHHCYKPMANAGGVAGGAGLLSDLPNLPPMNPLFAPGTFSGSGGGGSGIQGMQQGMNPDGTLFQSMGGQQQQRSGIQN</sequence>
<proteinExistence type="predicted"/>
<reference evidence="5" key="1">
    <citation type="submission" date="2017-01" db="EMBL/GenBank/DDBJ databases">
        <title>Comparative genomics of anhydrobiosis in the tardigrade Hypsibius dujardini.</title>
        <authorList>
            <person name="Yoshida Y."/>
            <person name="Koutsovoulos G."/>
            <person name="Laetsch D."/>
            <person name="Stevens L."/>
            <person name="Kumar S."/>
            <person name="Horikawa D."/>
            <person name="Ishino K."/>
            <person name="Komine S."/>
            <person name="Tomita M."/>
            <person name="Blaxter M."/>
            <person name="Arakawa K."/>
        </authorList>
    </citation>
    <scope>NUCLEOTIDE SEQUENCE [LARGE SCALE GENOMIC DNA]</scope>
    <source>
        <strain evidence="5">Z151</strain>
    </source>
</reference>
<feature type="region of interest" description="Disordered" evidence="1">
    <location>
        <begin position="128"/>
        <end position="162"/>
    </location>
</feature>
<evidence type="ECO:0000313" key="5">
    <source>
        <dbReference type="Proteomes" id="UP000192578"/>
    </source>
</evidence>
<feature type="domain" description="Chitin-binding type-2" evidence="3">
    <location>
        <begin position="31"/>
        <end position="90"/>
    </location>
</feature>
<evidence type="ECO:0000256" key="1">
    <source>
        <dbReference type="SAM" id="MobiDB-lite"/>
    </source>
</evidence>